<reference evidence="1 2" key="1">
    <citation type="journal article" date="2016" name="Nat. Commun.">
        <title>Thousands of microbial genomes shed light on interconnected biogeochemical processes in an aquifer system.</title>
        <authorList>
            <person name="Anantharaman K."/>
            <person name="Brown C.T."/>
            <person name="Hug L.A."/>
            <person name="Sharon I."/>
            <person name="Castelle C.J."/>
            <person name="Probst A.J."/>
            <person name="Thomas B.C."/>
            <person name="Singh A."/>
            <person name="Wilkins M.J."/>
            <person name="Karaoz U."/>
            <person name="Brodie E.L."/>
            <person name="Williams K.H."/>
            <person name="Hubbard S.S."/>
            <person name="Banfield J.F."/>
        </authorList>
    </citation>
    <scope>NUCLEOTIDE SEQUENCE [LARGE SCALE GENOMIC DNA]</scope>
</reference>
<evidence type="ECO:0000313" key="1">
    <source>
        <dbReference type="EMBL" id="OGI84299.1"/>
    </source>
</evidence>
<proteinExistence type="predicted"/>
<organism evidence="1 2">
    <name type="scientific">Candidatus Nomurabacteria bacterium RIFCSPLOWO2_01_FULL_33_17</name>
    <dbReference type="NCBI Taxonomy" id="1801764"/>
    <lineage>
        <taxon>Bacteria</taxon>
        <taxon>Candidatus Nomuraibacteriota</taxon>
    </lineage>
</organism>
<accession>A0A1F6WQY2</accession>
<dbReference type="AlphaFoldDB" id="A0A1F6WQY2"/>
<name>A0A1F6WQY2_9BACT</name>
<dbReference type="Proteomes" id="UP000178184">
    <property type="component" value="Unassembled WGS sequence"/>
</dbReference>
<comment type="caution">
    <text evidence="1">The sequence shown here is derived from an EMBL/GenBank/DDBJ whole genome shotgun (WGS) entry which is preliminary data.</text>
</comment>
<evidence type="ECO:0000313" key="2">
    <source>
        <dbReference type="Proteomes" id="UP000178184"/>
    </source>
</evidence>
<dbReference type="EMBL" id="MFUO01000003">
    <property type="protein sequence ID" value="OGI84299.1"/>
    <property type="molecule type" value="Genomic_DNA"/>
</dbReference>
<protein>
    <submittedName>
        <fullName evidence="1">Uncharacterized protein</fullName>
    </submittedName>
</protein>
<gene>
    <name evidence="1" type="ORF">A2903_03125</name>
</gene>
<sequence>MYSFSCLNRGESNLSVIRPSFVIKINPCESLSSLPTGNTFIFLLFSSLKFVTLKISLSPASSLLVKIPIGLLYAI</sequence>